<comment type="function">
    <text evidence="7">Part of the tripartite ATP-independent periplasmic (TRAP) transport system.</text>
</comment>
<comment type="similarity">
    <text evidence="7">Belongs to the TRAP transporter small permease family.</text>
</comment>
<dbReference type="EMBL" id="QRGO01000001">
    <property type="protein sequence ID" value="RDV04404.1"/>
    <property type="molecule type" value="Genomic_DNA"/>
</dbReference>
<evidence type="ECO:0000313" key="10">
    <source>
        <dbReference type="Proteomes" id="UP000263993"/>
    </source>
</evidence>
<evidence type="ECO:0000259" key="8">
    <source>
        <dbReference type="Pfam" id="PF04290"/>
    </source>
</evidence>
<feature type="transmembrane region" description="Helical" evidence="7">
    <location>
        <begin position="61"/>
        <end position="79"/>
    </location>
</feature>
<keyword evidence="4 7" id="KW-0812">Transmembrane</keyword>
<reference evidence="10" key="1">
    <citation type="submission" date="2018-08" db="EMBL/GenBank/DDBJ databases">
        <authorList>
            <person name="Kim S.-J."/>
            <person name="Jung G.-Y."/>
        </authorList>
    </citation>
    <scope>NUCLEOTIDE SEQUENCE [LARGE SCALE GENOMIC DNA]</scope>
    <source>
        <strain evidence="10">GY_H</strain>
    </source>
</reference>
<gene>
    <name evidence="9" type="ORF">DXH78_07345</name>
</gene>
<feature type="transmembrane region" description="Helical" evidence="7">
    <location>
        <begin position="134"/>
        <end position="160"/>
    </location>
</feature>
<dbReference type="OrthoDB" id="2877624at2"/>
<feature type="transmembrane region" description="Helical" evidence="7">
    <location>
        <begin position="21"/>
        <end position="41"/>
    </location>
</feature>
<comment type="caution">
    <text evidence="9">The sequence shown here is derived from an EMBL/GenBank/DDBJ whole genome shotgun (WGS) entry which is preliminary data.</text>
</comment>
<dbReference type="Pfam" id="PF04290">
    <property type="entry name" value="DctQ"/>
    <property type="match status" value="1"/>
</dbReference>
<evidence type="ECO:0000256" key="3">
    <source>
        <dbReference type="ARBA" id="ARBA00022475"/>
    </source>
</evidence>
<name>A0A371BA25_9BRAD</name>
<evidence type="ECO:0000256" key="2">
    <source>
        <dbReference type="ARBA" id="ARBA00022448"/>
    </source>
</evidence>
<evidence type="ECO:0000256" key="4">
    <source>
        <dbReference type="ARBA" id="ARBA00022692"/>
    </source>
</evidence>
<evidence type="ECO:0000313" key="9">
    <source>
        <dbReference type="EMBL" id="RDV04404.1"/>
    </source>
</evidence>
<keyword evidence="7" id="KW-0997">Cell inner membrane</keyword>
<sequence>MPRRLSPHHAGSWQPVAIADRLSRFTMVVAAALTFAVAIVLLADVVSRAVAGRPMGGVKDIVGNVIVMIVFLQAGYAVRCRSMQRTDFLLGLMPWPARRIALAVGYALGAMLFAAIAAANWPPALAAFGGSAGVAAWIARFAIVAGAALACVNYGLLAILDLTGAEPTLDSELADLRRLEP</sequence>
<comment type="subcellular location">
    <subcellularLocation>
        <location evidence="7">Cell inner membrane</location>
        <topology evidence="7">Multi-pass membrane protein</topology>
    </subcellularLocation>
    <subcellularLocation>
        <location evidence="1">Cell membrane</location>
        <topology evidence="1">Multi-pass membrane protein</topology>
    </subcellularLocation>
</comment>
<dbReference type="RefSeq" id="WP_115516430.1">
    <property type="nucleotide sequence ID" value="NZ_QRGO01000001.1"/>
</dbReference>
<accession>A0A371BA25</accession>
<keyword evidence="5 7" id="KW-1133">Transmembrane helix</keyword>
<dbReference type="GO" id="GO:0005886">
    <property type="term" value="C:plasma membrane"/>
    <property type="evidence" value="ECO:0007669"/>
    <property type="project" value="UniProtKB-SubCell"/>
</dbReference>
<keyword evidence="2 7" id="KW-0813">Transport</keyword>
<dbReference type="InterPro" id="IPR055348">
    <property type="entry name" value="DctQ"/>
</dbReference>
<evidence type="ECO:0000256" key="5">
    <source>
        <dbReference type="ARBA" id="ARBA00022989"/>
    </source>
</evidence>
<dbReference type="GO" id="GO:0022857">
    <property type="term" value="F:transmembrane transporter activity"/>
    <property type="evidence" value="ECO:0007669"/>
    <property type="project" value="UniProtKB-UniRule"/>
</dbReference>
<comment type="subunit">
    <text evidence="7">The complex comprises the extracytoplasmic solute receptor protein and the two transmembrane proteins.</text>
</comment>
<dbReference type="AlphaFoldDB" id="A0A371BA25"/>
<keyword evidence="3" id="KW-1003">Cell membrane</keyword>
<protein>
    <recommendedName>
        <fullName evidence="7">TRAP transporter small permease protein</fullName>
    </recommendedName>
</protein>
<feature type="transmembrane region" description="Helical" evidence="7">
    <location>
        <begin position="100"/>
        <end position="122"/>
    </location>
</feature>
<evidence type="ECO:0000256" key="1">
    <source>
        <dbReference type="ARBA" id="ARBA00004651"/>
    </source>
</evidence>
<proteinExistence type="inferred from homology"/>
<feature type="domain" description="Tripartite ATP-independent periplasmic transporters DctQ component" evidence="8">
    <location>
        <begin position="38"/>
        <end position="155"/>
    </location>
</feature>
<organism evidence="9 10">
    <name type="scientific">Undibacter mobilis</name>
    <dbReference type="NCBI Taxonomy" id="2292256"/>
    <lineage>
        <taxon>Bacteria</taxon>
        <taxon>Pseudomonadati</taxon>
        <taxon>Pseudomonadota</taxon>
        <taxon>Alphaproteobacteria</taxon>
        <taxon>Hyphomicrobiales</taxon>
        <taxon>Nitrobacteraceae</taxon>
        <taxon>Undibacter</taxon>
    </lineage>
</organism>
<dbReference type="Proteomes" id="UP000263993">
    <property type="component" value="Unassembled WGS sequence"/>
</dbReference>
<keyword evidence="10" id="KW-1185">Reference proteome</keyword>
<keyword evidence="6 7" id="KW-0472">Membrane</keyword>
<evidence type="ECO:0000256" key="6">
    <source>
        <dbReference type="ARBA" id="ARBA00023136"/>
    </source>
</evidence>
<evidence type="ECO:0000256" key="7">
    <source>
        <dbReference type="RuleBase" id="RU369079"/>
    </source>
</evidence>